<evidence type="ECO:0000256" key="4">
    <source>
        <dbReference type="ARBA" id="ARBA00013346"/>
    </source>
</evidence>
<dbReference type="GO" id="GO:0032259">
    <property type="term" value="P:methylation"/>
    <property type="evidence" value="ECO:0007669"/>
    <property type="project" value="UniProtKB-KW"/>
</dbReference>
<dbReference type="HOGENOM" id="CLU_037629_1_0_11"/>
<dbReference type="PANTHER" id="PTHR11579">
    <property type="entry name" value="PROTEIN-L-ISOASPARTATE O-METHYLTRANSFERASE"/>
    <property type="match status" value="1"/>
</dbReference>
<sequence>MLDALDVEPGQRVLEIGTGTGYNAALLASRLGDEQVVTVELDAELADRARQALKDAGLDPVVVTGDGAAGHPDRAPYDRVVATAAVAAGRIPQAWIEQTRPGGRLVVPWRTTWGAGVLVTLVVHDDGTATGSVAGDAFFMPLRDHRTPWGHAARFGRLAEDSDLPATTTGLPPNRAVYDRGGSFAVGVQVPDVQHSVAHDDTDPDVWELLLFHVDSGSWATVQTTPDATAASRFDVRQHGPRRLWDEVEAAHDWWHRHGEPDPDRFGMTLAGGRQTMWLDTPETEAHISE</sequence>
<evidence type="ECO:0000313" key="13">
    <source>
        <dbReference type="Proteomes" id="UP000006281"/>
    </source>
</evidence>
<keyword evidence="6" id="KW-0489">Methyltransferase</keyword>
<evidence type="ECO:0000256" key="2">
    <source>
        <dbReference type="ARBA" id="ARBA00005369"/>
    </source>
</evidence>
<evidence type="ECO:0000256" key="7">
    <source>
        <dbReference type="ARBA" id="ARBA00022679"/>
    </source>
</evidence>
<dbReference type="EC" id="2.1.1.77" evidence="3"/>
<evidence type="ECO:0000256" key="8">
    <source>
        <dbReference type="ARBA" id="ARBA00022691"/>
    </source>
</evidence>
<dbReference type="Gene3D" id="3.40.50.150">
    <property type="entry name" value="Vaccinia Virus protein VP39"/>
    <property type="match status" value="1"/>
</dbReference>
<accession>K0JZH9</accession>
<evidence type="ECO:0000256" key="5">
    <source>
        <dbReference type="ARBA" id="ARBA00022490"/>
    </source>
</evidence>
<dbReference type="AlphaFoldDB" id="K0JZH9"/>
<evidence type="ECO:0000256" key="11">
    <source>
        <dbReference type="ARBA" id="ARBA00031350"/>
    </source>
</evidence>
<dbReference type="PATRIC" id="fig|1179773.3.peg.3386"/>
<dbReference type="InterPro" id="IPR029063">
    <property type="entry name" value="SAM-dependent_MTases_sf"/>
</dbReference>
<dbReference type="PANTHER" id="PTHR11579:SF0">
    <property type="entry name" value="PROTEIN-L-ISOASPARTATE(D-ASPARTATE) O-METHYLTRANSFERASE"/>
    <property type="match status" value="1"/>
</dbReference>
<keyword evidence="8" id="KW-0949">S-adenosyl-L-methionine</keyword>
<evidence type="ECO:0000256" key="3">
    <source>
        <dbReference type="ARBA" id="ARBA00011890"/>
    </source>
</evidence>
<evidence type="ECO:0000256" key="6">
    <source>
        <dbReference type="ARBA" id="ARBA00022603"/>
    </source>
</evidence>
<evidence type="ECO:0000256" key="1">
    <source>
        <dbReference type="ARBA" id="ARBA00004496"/>
    </source>
</evidence>
<keyword evidence="13" id="KW-1185">Reference proteome</keyword>
<dbReference type="Pfam" id="PF01135">
    <property type="entry name" value="PCMT"/>
    <property type="match status" value="1"/>
</dbReference>
<protein>
    <recommendedName>
        <fullName evidence="4">Protein-L-isoaspartate O-methyltransferase</fullName>
        <ecNumber evidence="3">2.1.1.77</ecNumber>
    </recommendedName>
    <alternativeName>
        <fullName evidence="11">L-isoaspartyl protein carboxyl methyltransferase</fullName>
    </alternativeName>
    <alternativeName>
        <fullName evidence="9">Protein L-isoaspartyl methyltransferase</fullName>
    </alternativeName>
    <alternativeName>
        <fullName evidence="10">Protein-beta-aspartate methyltransferase</fullName>
    </alternativeName>
</protein>
<gene>
    <name evidence="12" type="ordered locus">BN6_33890</name>
</gene>
<dbReference type="GO" id="GO:0004719">
    <property type="term" value="F:protein-L-isoaspartate (D-aspartate) O-methyltransferase activity"/>
    <property type="evidence" value="ECO:0007669"/>
    <property type="project" value="UniProtKB-EC"/>
</dbReference>
<name>K0JZH9_SACES</name>
<evidence type="ECO:0000256" key="10">
    <source>
        <dbReference type="ARBA" id="ARBA00031323"/>
    </source>
</evidence>
<dbReference type="GO" id="GO:0005737">
    <property type="term" value="C:cytoplasm"/>
    <property type="evidence" value="ECO:0007669"/>
    <property type="project" value="UniProtKB-SubCell"/>
</dbReference>
<dbReference type="eggNOG" id="COG2518">
    <property type="taxonomic scope" value="Bacteria"/>
</dbReference>
<dbReference type="KEGG" id="sesp:BN6_33890"/>
<dbReference type="CDD" id="cd02440">
    <property type="entry name" value="AdoMet_MTases"/>
    <property type="match status" value="1"/>
</dbReference>
<evidence type="ECO:0000313" key="12">
    <source>
        <dbReference type="EMBL" id="CCH30687.1"/>
    </source>
</evidence>
<keyword evidence="5" id="KW-0963">Cytoplasm</keyword>
<keyword evidence="7" id="KW-0808">Transferase</keyword>
<dbReference type="EMBL" id="HE804045">
    <property type="protein sequence ID" value="CCH30687.1"/>
    <property type="molecule type" value="Genomic_DNA"/>
</dbReference>
<proteinExistence type="inferred from homology"/>
<comment type="subcellular location">
    <subcellularLocation>
        <location evidence="1">Cytoplasm</location>
    </subcellularLocation>
</comment>
<organism evidence="12 13">
    <name type="scientific">Saccharothrix espanaensis (strain ATCC 51144 / DSM 44229 / JCM 9112 / NBRC 15066 / NRRL 15764)</name>
    <dbReference type="NCBI Taxonomy" id="1179773"/>
    <lineage>
        <taxon>Bacteria</taxon>
        <taxon>Bacillati</taxon>
        <taxon>Actinomycetota</taxon>
        <taxon>Actinomycetes</taxon>
        <taxon>Pseudonocardiales</taxon>
        <taxon>Pseudonocardiaceae</taxon>
        <taxon>Saccharothrix</taxon>
    </lineage>
</organism>
<dbReference type="InterPro" id="IPR000682">
    <property type="entry name" value="PCMT"/>
</dbReference>
<dbReference type="SUPFAM" id="SSF53335">
    <property type="entry name" value="S-adenosyl-L-methionine-dependent methyltransferases"/>
    <property type="match status" value="1"/>
</dbReference>
<evidence type="ECO:0000256" key="9">
    <source>
        <dbReference type="ARBA" id="ARBA00030757"/>
    </source>
</evidence>
<reference evidence="12 13" key="1">
    <citation type="journal article" date="2012" name="BMC Genomics">
        <title>Complete genome sequence of Saccharothrix espanaensis DSM 44229T and comparison to the other completely sequenced Pseudonocardiaceae.</title>
        <authorList>
            <person name="Strobel T."/>
            <person name="Al-Dilaimi A."/>
            <person name="Blom J."/>
            <person name="Gessner A."/>
            <person name="Kalinowski J."/>
            <person name="Luzhetska M."/>
            <person name="Puhler A."/>
            <person name="Szczepanowski R."/>
            <person name="Bechthold A."/>
            <person name="Ruckert C."/>
        </authorList>
    </citation>
    <scope>NUCLEOTIDE SEQUENCE [LARGE SCALE GENOMIC DNA]</scope>
    <source>
        <strain evidence="13">ATCC 51144 / DSM 44229 / JCM 9112 / NBRC 15066 / NRRL 15764</strain>
    </source>
</reference>
<dbReference type="STRING" id="1179773.BN6_33890"/>
<comment type="similarity">
    <text evidence="2">Belongs to the methyltransferase superfamily. L-isoaspartyl/D-aspartyl protein methyltransferase family.</text>
</comment>
<dbReference type="Proteomes" id="UP000006281">
    <property type="component" value="Chromosome"/>
</dbReference>